<dbReference type="Proteomes" id="UP000270988">
    <property type="component" value="Chromosome"/>
</dbReference>
<evidence type="ECO:0000313" key="2">
    <source>
        <dbReference type="EMBL" id="VEJ30876.1"/>
    </source>
</evidence>
<accession>A0A448UYD7</accession>
<feature type="domain" description="NADP-dependent oxidoreductase" evidence="1">
    <location>
        <begin position="22"/>
        <end position="170"/>
    </location>
</feature>
<dbReference type="InterPro" id="IPR036812">
    <property type="entry name" value="NAD(P)_OxRdtase_dom_sf"/>
</dbReference>
<sequence>MERIESPAYARLGNSGLVVPSVGIGCNNLGRPGTPTQTQEGTNAVIAAAVEAGIGFFDIADLYGAEPGLSETMFGTAMRELNLNRDDLIIVTKFGLPTGTLNGNDWDARGSRRYIMRAVEGSLRRLGTEYIDLYFYHSPDQNTPLEETLSALDTLVTSGKVRYLGHSNFAGGSLPTPSTSPANSALSGLSPPKTTTTCWIAVPNSKFFPPPAISGSGFSRISRSPTGF</sequence>
<organism evidence="2 3">
    <name type="scientific">Rothia dentocariosa</name>
    <dbReference type="NCBI Taxonomy" id="2047"/>
    <lineage>
        <taxon>Bacteria</taxon>
        <taxon>Bacillati</taxon>
        <taxon>Actinomycetota</taxon>
        <taxon>Actinomycetes</taxon>
        <taxon>Micrococcales</taxon>
        <taxon>Micrococcaceae</taxon>
        <taxon>Rothia</taxon>
    </lineage>
</organism>
<name>A0A448UYD7_9MICC</name>
<dbReference type="PANTHER" id="PTHR43364:SF18">
    <property type="entry name" value="OXIDOREDUCTASE"/>
    <property type="match status" value="1"/>
</dbReference>
<evidence type="ECO:0000313" key="3">
    <source>
        <dbReference type="Proteomes" id="UP000270988"/>
    </source>
</evidence>
<reference evidence="2 3" key="1">
    <citation type="submission" date="2018-12" db="EMBL/GenBank/DDBJ databases">
        <authorList>
            <consortium name="Pathogen Informatics"/>
        </authorList>
    </citation>
    <scope>NUCLEOTIDE SEQUENCE [LARGE SCALE GENOMIC DNA]</scope>
    <source>
        <strain evidence="2 3">NCTC10918</strain>
    </source>
</reference>
<dbReference type="GO" id="GO:0016491">
    <property type="term" value="F:oxidoreductase activity"/>
    <property type="evidence" value="ECO:0007669"/>
    <property type="project" value="InterPro"/>
</dbReference>
<protein>
    <submittedName>
        <fullName evidence="2">L-glyceraldehyde 3-phosphate reductase</fullName>
    </submittedName>
</protein>
<dbReference type="PANTHER" id="PTHR43364">
    <property type="entry name" value="NADH-SPECIFIC METHYLGLYOXAL REDUCTASE-RELATED"/>
    <property type="match status" value="1"/>
</dbReference>
<dbReference type="AlphaFoldDB" id="A0A448UYD7"/>
<dbReference type="GO" id="GO:0005829">
    <property type="term" value="C:cytosol"/>
    <property type="evidence" value="ECO:0007669"/>
    <property type="project" value="TreeGrafter"/>
</dbReference>
<proteinExistence type="predicted"/>
<evidence type="ECO:0000259" key="1">
    <source>
        <dbReference type="Pfam" id="PF00248"/>
    </source>
</evidence>
<dbReference type="InterPro" id="IPR023210">
    <property type="entry name" value="NADP_OxRdtase_dom"/>
</dbReference>
<dbReference type="Pfam" id="PF00248">
    <property type="entry name" value="Aldo_ket_red"/>
    <property type="match status" value="1"/>
</dbReference>
<dbReference type="InterPro" id="IPR020471">
    <property type="entry name" value="AKR"/>
</dbReference>
<dbReference type="PRINTS" id="PR00069">
    <property type="entry name" value="ALDKETRDTASE"/>
</dbReference>
<gene>
    <name evidence="2" type="primary">yghZ</name>
    <name evidence="2" type="ORF">NCTC10918_02168</name>
</gene>
<dbReference type="SUPFAM" id="SSF51430">
    <property type="entry name" value="NAD(P)-linked oxidoreductase"/>
    <property type="match status" value="1"/>
</dbReference>
<dbReference type="EMBL" id="LR134521">
    <property type="protein sequence ID" value="VEJ30876.1"/>
    <property type="molecule type" value="Genomic_DNA"/>
</dbReference>
<dbReference type="Gene3D" id="3.20.20.100">
    <property type="entry name" value="NADP-dependent oxidoreductase domain"/>
    <property type="match status" value="1"/>
</dbReference>
<dbReference type="PROSITE" id="PS51257">
    <property type="entry name" value="PROKAR_LIPOPROTEIN"/>
    <property type="match status" value="1"/>
</dbReference>
<dbReference type="STRING" id="762948.HMPREF0733_11054"/>
<dbReference type="InterPro" id="IPR050523">
    <property type="entry name" value="AKR_Detox_Biosynth"/>
</dbReference>